<protein>
    <submittedName>
        <fullName evidence="1">Uncharacterized protein</fullName>
    </submittedName>
</protein>
<gene>
    <name evidence="1" type="ORF">S01H4_35523</name>
</gene>
<comment type="caution">
    <text evidence="1">The sequence shown here is derived from an EMBL/GenBank/DDBJ whole genome shotgun (WGS) entry which is preliminary data.</text>
</comment>
<name>X1BDT9_9ZZZZ</name>
<sequence>MRKLTRTRRSILPVYMDRKGMNLVKLDGKGYVFTDTELKAAKKRHARCRRQKICK</sequence>
<evidence type="ECO:0000313" key="1">
    <source>
        <dbReference type="EMBL" id="GAG79387.1"/>
    </source>
</evidence>
<organism evidence="1">
    <name type="scientific">marine sediment metagenome</name>
    <dbReference type="NCBI Taxonomy" id="412755"/>
    <lineage>
        <taxon>unclassified sequences</taxon>
        <taxon>metagenomes</taxon>
        <taxon>ecological metagenomes</taxon>
    </lineage>
</organism>
<dbReference type="AlphaFoldDB" id="X1BDT9"/>
<dbReference type="EMBL" id="BART01018899">
    <property type="protein sequence ID" value="GAG79387.1"/>
    <property type="molecule type" value="Genomic_DNA"/>
</dbReference>
<reference evidence="1" key="1">
    <citation type="journal article" date="2014" name="Front. Microbiol.">
        <title>High frequency of phylogenetically diverse reductive dehalogenase-homologous genes in deep subseafloor sedimentary metagenomes.</title>
        <authorList>
            <person name="Kawai M."/>
            <person name="Futagami T."/>
            <person name="Toyoda A."/>
            <person name="Takaki Y."/>
            <person name="Nishi S."/>
            <person name="Hori S."/>
            <person name="Arai W."/>
            <person name="Tsubouchi T."/>
            <person name="Morono Y."/>
            <person name="Uchiyama I."/>
            <person name="Ito T."/>
            <person name="Fujiyama A."/>
            <person name="Inagaki F."/>
            <person name="Takami H."/>
        </authorList>
    </citation>
    <scope>NUCLEOTIDE SEQUENCE</scope>
    <source>
        <strain evidence="1">Expedition CK06-06</strain>
    </source>
</reference>
<proteinExistence type="predicted"/>
<accession>X1BDT9</accession>